<proteinExistence type="predicted"/>
<dbReference type="Ensembl" id="ENSSPUT00000020937.1">
    <property type="protein sequence ID" value="ENSSPUP00000019654.1"/>
    <property type="gene ID" value="ENSSPUG00000015148.1"/>
</dbReference>
<dbReference type="Proteomes" id="UP000694392">
    <property type="component" value="Unplaced"/>
</dbReference>
<sequence>MPFSVLQLSAITEMLENAFYGLDLLKLHSITTKLLGRVEKLEEEVSRSFTKDKKQKKENVDTVLMGLKKEDKANSSTSISNSLADIQSSLQSDAAAAYMPIE</sequence>
<protein>
    <submittedName>
        <fullName evidence="1">Uncharacterized protein</fullName>
    </submittedName>
</protein>
<accession>A0A8D0H7I0</accession>
<name>A0A8D0H7I0_SPHPU</name>
<organism evidence="1 2">
    <name type="scientific">Sphenodon punctatus</name>
    <name type="common">Tuatara</name>
    <name type="synonym">Hatteria punctata</name>
    <dbReference type="NCBI Taxonomy" id="8508"/>
    <lineage>
        <taxon>Eukaryota</taxon>
        <taxon>Metazoa</taxon>
        <taxon>Chordata</taxon>
        <taxon>Craniata</taxon>
        <taxon>Vertebrata</taxon>
        <taxon>Euteleostomi</taxon>
        <taxon>Lepidosauria</taxon>
        <taxon>Sphenodontia</taxon>
        <taxon>Sphenodontidae</taxon>
        <taxon>Sphenodon</taxon>
    </lineage>
</organism>
<evidence type="ECO:0000313" key="1">
    <source>
        <dbReference type="Ensembl" id="ENSSPUP00000019654.1"/>
    </source>
</evidence>
<dbReference type="GeneTree" id="ENSGT00940000157757"/>
<dbReference type="AlphaFoldDB" id="A0A8D0H7I0"/>
<reference evidence="1" key="2">
    <citation type="submission" date="2025-09" db="UniProtKB">
        <authorList>
            <consortium name="Ensembl"/>
        </authorList>
    </citation>
    <scope>IDENTIFICATION</scope>
</reference>
<keyword evidence="2" id="KW-1185">Reference proteome</keyword>
<reference evidence="1" key="1">
    <citation type="submission" date="2025-08" db="UniProtKB">
        <authorList>
            <consortium name="Ensembl"/>
        </authorList>
    </citation>
    <scope>IDENTIFICATION</scope>
</reference>
<evidence type="ECO:0000313" key="2">
    <source>
        <dbReference type="Proteomes" id="UP000694392"/>
    </source>
</evidence>